<comment type="function">
    <text evidence="18">Hydrolysis of phosphatidylcholine with phospholipase A2 (EC 3.1.1.4) and phospholipase A1 (EC 3.1.1.32) activities.</text>
</comment>
<organism evidence="19 20">
    <name type="scientific">Psychromonas aquatilis</name>
    <dbReference type="NCBI Taxonomy" id="2005072"/>
    <lineage>
        <taxon>Bacteria</taxon>
        <taxon>Pseudomonadati</taxon>
        <taxon>Pseudomonadota</taxon>
        <taxon>Gammaproteobacteria</taxon>
        <taxon>Alteromonadales</taxon>
        <taxon>Psychromonadaceae</taxon>
        <taxon>Psychromonas</taxon>
    </lineage>
</organism>
<comment type="subcellular location">
    <subcellularLocation>
        <location evidence="18">Cell outer membrane</location>
        <topology evidence="18">Multi-pass membrane protein</topology>
    </subcellularLocation>
    <text evidence="18">One of the very few enzymes located there.</text>
</comment>
<evidence type="ECO:0000256" key="2">
    <source>
        <dbReference type="ARBA" id="ARBA00001604"/>
    </source>
</evidence>
<dbReference type="EC" id="3.1.1.32" evidence="5 18"/>
<evidence type="ECO:0000256" key="18">
    <source>
        <dbReference type="RuleBase" id="RU366027"/>
    </source>
</evidence>
<keyword evidence="12 18" id="KW-0378">Hydrolase</keyword>
<evidence type="ECO:0000256" key="4">
    <source>
        <dbReference type="ARBA" id="ARBA00011702"/>
    </source>
</evidence>
<keyword evidence="9" id="KW-0812">Transmembrane</keyword>
<keyword evidence="14 18" id="KW-0442">Lipid degradation</keyword>
<evidence type="ECO:0000256" key="15">
    <source>
        <dbReference type="ARBA" id="ARBA00023098"/>
    </source>
</evidence>
<evidence type="ECO:0000256" key="7">
    <source>
        <dbReference type="ARBA" id="ARBA00021726"/>
    </source>
</evidence>
<evidence type="ECO:0000256" key="9">
    <source>
        <dbReference type="ARBA" id="ARBA00022692"/>
    </source>
</evidence>
<evidence type="ECO:0000256" key="6">
    <source>
        <dbReference type="ARBA" id="ARBA00013278"/>
    </source>
</evidence>
<dbReference type="EC" id="3.1.1.4" evidence="6 18"/>
<comment type="subunit">
    <text evidence="4 18">Homodimer; dimerization is reversible, and the dimeric form is the active one.</text>
</comment>
<dbReference type="Pfam" id="PF02253">
    <property type="entry name" value="PLA1"/>
    <property type="match status" value="1"/>
</dbReference>
<dbReference type="Proteomes" id="UP001369082">
    <property type="component" value="Unassembled WGS sequence"/>
</dbReference>
<sequence length="292" mass="33395">MYLLILITLFFSTGIFAESEDIEQNDVDVIEQRAEDESTVEGLEFSILAHKPNYILPLYYNDKIQGYDLYQGESNDSTPQRNEIKYQISIKLPLFDHIADLPISGYVAYTQVSFWQAYDTKGSAPFRETNYEPEAFLVWDTDKKLAAGWEFKSASFGFTHQSNGRSEPSSRSWNRLNGNLVFSRQNLVVNVNPWYRFSESSDDDDNPDLLDYFGHGQVMLAYKQDDHVYSLVSRNNLESGFSKGSLKASWSFPLYGRIKGYIQVFSGYGNSLIEYNEYTNTVGLGIAVTDFL</sequence>
<evidence type="ECO:0000256" key="3">
    <source>
        <dbReference type="ARBA" id="ARBA00010525"/>
    </source>
</evidence>
<evidence type="ECO:0000256" key="16">
    <source>
        <dbReference type="ARBA" id="ARBA00023136"/>
    </source>
</evidence>
<dbReference type="InterPro" id="IPR003187">
    <property type="entry name" value="PLipase_A1"/>
</dbReference>
<dbReference type="EMBL" id="JBAKAZ010000006">
    <property type="protein sequence ID" value="MEL0628544.1"/>
    <property type="molecule type" value="Genomic_DNA"/>
</dbReference>
<evidence type="ECO:0000256" key="11">
    <source>
        <dbReference type="ARBA" id="ARBA00022729"/>
    </source>
</evidence>
<evidence type="ECO:0000256" key="5">
    <source>
        <dbReference type="ARBA" id="ARBA00013179"/>
    </source>
</evidence>
<keyword evidence="8" id="KW-1134">Transmembrane beta strand</keyword>
<evidence type="ECO:0000256" key="12">
    <source>
        <dbReference type="ARBA" id="ARBA00022801"/>
    </source>
</evidence>
<name>A0ABU9GMR7_9GAMM</name>
<protein>
    <recommendedName>
        <fullName evidence="7 18">Phospholipase A1</fullName>
        <ecNumber evidence="5 18">3.1.1.32</ecNumber>
        <ecNumber evidence="6 18">3.1.1.4</ecNumber>
    </recommendedName>
    <alternativeName>
        <fullName evidence="18">Phosphatidylcholine 1-acylhydrolase</fullName>
    </alternativeName>
</protein>
<dbReference type="RefSeq" id="WP_341596552.1">
    <property type="nucleotide sequence ID" value="NZ_JBAKAZ010000006.1"/>
</dbReference>
<keyword evidence="15 18" id="KW-0443">Lipid metabolism</keyword>
<dbReference type="InterPro" id="IPR036541">
    <property type="entry name" value="PLipase_A1_sf"/>
</dbReference>
<evidence type="ECO:0000313" key="19">
    <source>
        <dbReference type="EMBL" id="MEL0628544.1"/>
    </source>
</evidence>
<keyword evidence="17 18" id="KW-0998">Cell outer membrane</keyword>
<evidence type="ECO:0000256" key="14">
    <source>
        <dbReference type="ARBA" id="ARBA00022963"/>
    </source>
</evidence>
<keyword evidence="16" id="KW-0472">Membrane</keyword>
<evidence type="ECO:0000256" key="17">
    <source>
        <dbReference type="ARBA" id="ARBA00023237"/>
    </source>
</evidence>
<dbReference type="Gene3D" id="2.40.230.10">
    <property type="entry name" value="Phospholipase A1"/>
    <property type="match status" value="1"/>
</dbReference>
<accession>A0ABU9GMR7</accession>
<dbReference type="SUPFAM" id="SSF56931">
    <property type="entry name" value="Outer membrane phospholipase A (OMPLA)"/>
    <property type="match status" value="1"/>
</dbReference>
<evidence type="ECO:0000313" key="20">
    <source>
        <dbReference type="Proteomes" id="UP001369082"/>
    </source>
</evidence>
<evidence type="ECO:0000256" key="1">
    <source>
        <dbReference type="ARBA" id="ARBA00000111"/>
    </source>
</evidence>
<comment type="caution">
    <text evidence="19">The sequence shown here is derived from an EMBL/GenBank/DDBJ whole genome shotgun (WGS) entry which is preliminary data.</text>
</comment>
<comment type="similarity">
    <text evidence="3 18">Belongs to the phospholipase A1 family.</text>
</comment>
<gene>
    <name evidence="19" type="ORF">V6256_02895</name>
</gene>
<comment type="cofactor">
    <cofactor evidence="18">
        <name>Ca(2+)</name>
        <dbReference type="ChEBI" id="CHEBI:29108"/>
    </cofactor>
    <text evidence="18">Binds 1 Ca(2+) ion per monomer. In the dimeric form the Ca(2+) is bound by different amino acids with binding of each Ca(2+) shared with ligands coming from each monomer. The Ca(2+) ion may have a role in catalysis.</text>
</comment>
<evidence type="ECO:0000256" key="13">
    <source>
        <dbReference type="ARBA" id="ARBA00022837"/>
    </source>
</evidence>
<keyword evidence="20" id="KW-1185">Reference proteome</keyword>
<comment type="catalytic activity">
    <reaction evidence="2 18">
        <text>a 1,2-diacyl-sn-glycero-3-phosphocholine + H2O = a 1-acyl-sn-glycero-3-phosphocholine + a fatty acid + H(+)</text>
        <dbReference type="Rhea" id="RHEA:15801"/>
        <dbReference type="ChEBI" id="CHEBI:15377"/>
        <dbReference type="ChEBI" id="CHEBI:15378"/>
        <dbReference type="ChEBI" id="CHEBI:28868"/>
        <dbReference type="ChEBI" id="CHEBI:57643"/>
        <dbReference type="ChEBI" id="CHEBI:58168"/>
        <dbReference type="EC" id="3.1.1.4"/>
    </reaction>
</comment>
<reference evidence="19 20" key="1">
    <citation type="submission" date="2024-02" db="EMBL/GenBank/DDBJ databases">
        <title>Bacteria isolated from the canopy kelp, Nereocystis luetkeana.</title>
        <authorList>
            <person name="Pfister C.A."/>
            <person name="Younker I.T."/>
            <person name="Light S.H."/>
        </authorList>
    </citation>
    <scope>NUCLEOTIDE SEQUENCE [LARGE SCALE GENOMIC DNA]</scope>
    <source>
        <strain evidence="19 20">TI.1.05</strain>
    </source>
</reference>
<comment type="catalytic activity">
    <reaction evidence="1 18">
        <text>a 1,2-diacyl-sn-glycero-3-phosphocholine + H2O = a 2-acyl-sn-glycero-3-phosphocholine + a fatty acid + H(+)</text>
        <dbReference type="Rhea" id="RHEA:18689"/>
        <dbReference type="ChEBI" id="CHEBI:15377"/>
        <dbReference type="ChEBI" id="CHEBI:15378"/>
        <dbReference type="ChEBI" id="CHEBI:28868"/>
        <dbReference type="ChEBI" id="CHEBI:57643"/>
        <dbReference type="ChEBI" id="CHEBI:57875"/>
        <dbReference type="EC" id="3.1.1.32"/>
    </reaction>
</comment>
<dbReference type="PRINTS" id="PR01486">
    <property type="entry name" value="PHPHLIPASEA1"/>
</dbReference>
<keyword evidence="11" id="KW-0732">Signal</keyword>
<evidence type="ECO:0000256" key="10">
    <source>
        <dbReference type="ARBA" id="ARBA00022723"/>
    </source>
</evidence>
<dbReference type="PANTHER" id="PTHR40457:SF1">
    <property type="entry name" value="PHOSPHOLIPASE A1"/>
    <property type="match status" value="1"/>
</dbReference>
<keyword evidence="13 18" id="KW-0106">Calcium</keyword>
<proteinExistence type="inferred from homology"/>
<evidence type="ECO:0000256" key="8">
    <source>
        <dbReference type="ARBA" id="ARBA00022452"/>
    </source>
</evidence>
<dbReference type="PANTHER" id="PTHR40457">
    <property type="entry name" value="PHOSPHOLIPASE A1"/>
    <property type="match status" value="1"/>
</dbReference>
<keyword evidence="10 18" id="KW-0479">Metal-binding</keyword>